<proteinExistence type="predicted"/>
<dbReference type="OrthoDB" id="5651937at2"/>
<evidence type="ECO:0000313" key="2">
    <source>
        <dbReference type="EMBL" id="STY30166.1"/>
    </source>
</evidence>
<dbReference type="EMBL" id="UGPB01000001">
    <property type="protein sequence ID" value="STY30166.1"/>
    <property type="molecule type" value="Genomic_DNA"/>
</dbReference>
<name>A0A378LSX0_9GAMM</name>
<dbReference type="RefSeq" id="WP_031564339.1">
    <property type="nucleotide sequence ID" value="NZ_CAAAIS010000001.1"/>
</dbReference>
<dbReference type="AlphaFoldDB" id="A0A378LSX0"/>
<keyword evidence="3" id="KW-1185">Reference proteome</keyword>
<evidence type="ECO:0000313" key="3">
    <source>
        <dbReference type="Proteomes" id="UP000255297"/>
    </source>
</evidence>
<feature type="transmembrane region" description="Helical" evidence="1">
    <location>
        <begin position="9"/>
        <end position="26"/>
    </location>
</feature>
<keyword evidence="1" id="KW-0812">Transmembrane</keyword>
<gene>
    <name evidence="2" type="ORF">NCTC11532_02270</name>
</gene>
<dbReference type="STRING" id="1122170.GCA_000701265_00217"/>
<evidence type="ECO:0000256" key="1">
    <source>
        <dbReference type="SAM" id="Phobius"/>
    </source>
</evidence>
<protein>
    <submittedName>
        <fullName evidence="2">Uncharacterized protein</fullName>
    </submittedName>
</protein>
<accession>A0A378LSX0</accession>
<dbReference type="NCBIfam" id="NF045611">
    <property type="entry name" value="small_CydP"/>
    <property type="match status" value="1"/>
</dbReference>
<dbReference type="Proteomes" id="UP000255297">
    <property type="component" value="Unassembled WGS sequence"/>
</dbReference>
<organism evidence="2 3">
    <name type="scientific">Legionella wadsworthii</name>
    <dbReference type="NCBI Taxonomy" id="28088"/>
    <lineage>
        <taxon>Bacteria</taxon>
        <taxon>Pseudomonadati</taxon>
        <taxon>Pseudomonadota</taxon>
        <taxon>Gammaproteobacteria</taxon>
        <taxon>Legionellales</taxon>
        <taxon>Legionellaceae</taxon>
        <taxon>Legionella</taxon>
    </lineage>
</organism>
<keyword evidence="1" id="KW-0472">Membrane</keyword>
<dbReference type="InterPro" id="IPR054636">
    <property type="entry name" value="CydP"/>
</dbReference>
<keyword evidence="1" id="KW-1133">Transmembrane helix</keyword>
<reference evidence="2 3" key="1">
    <citation type="submission" date="2018-06" db="EMBL/GenBank/DDBJ databases">
        <authorList>
            <consortium name="Pathogen Informatics"/>
            <person name="Doyle S."/>
        </authorList>
    </citation>
    <scope>NUCLEOTIDE SEQUENCE [LARGE SCALE GENOMIC DNA]</scope>
    <source>
        <strain evidence="2 3">NCTC11532</strain>
    </source>
</reference>
<sequence length="66" mass="7851">MIKPLTRDILITVSIKFSLLILLWFLCFKNVEKSHQTNEQWLLGAIQKEEYLFPKENGTKEIHSIY</sequence>